<gene>
    <name evidence="1" type="ORF">IAB81_06140</name>
</gene>
<dbReference type="GO" id="GO:0006508">
    <property type="term" value="P:proteolysis"/>
    <property type="evidence" value="ECO:0007669"/>
    <property type="project" value="InterPro"/>
</dbReference>
<dbReference type="PANTHER" id="PTHR10443">
    <property type="entry name" value="MICROSOMAL DIPEPTIDASE"/>
    <property type="match status" value="1"/>
</dbReference>
<organism evidence="1 2">
    <name type="scientific">Candidatus Merdivivens pullicola</name>
    <dbReference type="NCBI Taxonomy" id="2840872"/>
    <lineage>
        <taxon>Bacteria</taxon>
        <taxon>Pseudomonadati</taxon>
        <taxon>Bacteroidota</taxon>
        <taxon>Bacteroidia</taxon>
        <taxon>Bacteroidales</taxon>
        <taxon>Muribaculaceae</taxon>
        <taxon>Muribaculaceae incertae sedis</taxon>
        <taxon>Candidatus Merdivivens</taxon>
    </lineage>
</organism>
<name>A0A9D9NGT7_9BACT</name>
<protein>
    <submittedName>
        <fullName evidence="1">Dipeptidase</fullName>
    </submittedName>
</protein>
<dbReference type="SUPFAM" id="SSF51556">
    <property type="entry name" value="Metallo-dependent hydrolases"/>
    <property type="match status" value="1"/>
</dbReference>
<dbReference type="Pfam" id="PF01244">
    <property type="entry name" value="Peptidase_M19"/>
    <property type="match status" value="1"/>
</dbReference>
<dbReference type="GO" id="GO:0070573">
    <property type="term" value="F:metallodipeptidase activity"/>
    <property type="evidence" value="ECO:0007669"/>
    <property type="project" value="InterPro"/>
</dbReference>
<sequence length="325" mass="35428">MRLVIDTHCDTPGRLLCGADLSVRGTDGHFDYPRMADGGVDCEFFALYTPNDMAPDVALRTVMEMAGAVKDSIAATAGVRLALSSSEIIENKRNGIRSIAMGLENAAPLGKSLGLLREMYRMGVRYVTLTHNGNNEVCDAALAAEERWHGLSPFGKEFVSEMNRMGMLVDVSHVSDKSFYDVLEHSFAPVVATHSCCRALSDHPRNMDDDMIRALAERGGVVQVNFYPLFLDAGRDKAKPSYKRVADHIDHVVGIAGVESVGIGSDFDGIDCTPAGLEDISRLPVLFSELSLRGYSENELDMIAGGNFLRVMKAVEEAKTVKLHE</sequence>
<dbReference type="InterPro" id="IPR032466">
    <property type="entry name" value="Metal_Hydrolase"/>
</dbReference>
<proteinExistence type="predicted"/>
<dbReference type="PANTHER" id="PTHR10443:SF12">
    <property type="entry name" value="DIPEPTIDASE"/>
    <property type="match status" value="1"/>
</dbReference>
<dbReference type="CDD" id="cd01301">
    <property type="entry name" value="rDP_like"/>
    <property type="match status" value="1"/>
</dbReference>
<comment type="caution">
    <text evidence="1">The sequence shown here is derived from an EMBL/GenBank/DDBJ whole genome shotgun (WGS) entry which is preliminary data.</text>
</comment>
<dbReference type="PROSITE" id="PS51365">
    <property type="entry name" value="RENAL_DIPEPTIDASE_2"/>
    <property type="match status" value="1"/>
</dbReference>
<accession>A0A9D9NGT7</accession>
<reference evidence="1" key="2">
    <citation type="journal article" date="2021" name="PeerJ">
        <title>Extensive microbial diversity within the chicken gut microbiome revealed by metagenomics and culture.</title>
        <authorList>
            <person name="Gilroy R."/>
            <person name="Ravi A."/>
            <person name="Getino M."/>
            <person name="Pursley I."/>
            <person name="Horton D.L."/>
            <person name="Alikhan N.F."/>
            <person name="Baker D."/>
            <person name="Gharbi K."/>
            <person name="Hall N."/>
            <person name="Watson M."/>
            <person name="Adriaenssens E.M."/>
            <person name="Foster-Nyarko E."/>
            <person name="Jarju S."/>
            <person name="Secka A."/>
            <person name="Antonio M."/>
            <person name="Oren A."/>
            <person name="Chaudhuri R.R."/>
            <person name="La Ragione R."/>
            <person name="Hildebrand F."/>
            <person name="Pallen M.J."/>
        </authorList>
    </citation>
    <scope>NUCLEOTIDE SEQUENCE</scope>
    <source>
        <strain evidence="1">B1-8020</strain>
    </source>
</reference>
<reference evidence="1" key="1">
    <citation type="submission" date="2020-10" db="EMBL/GenBank/DDBJ databases">
        <authorList>
            <person name="Gilroy R."/>
        </authorList>
    </citation>
    <scope>NUCLEOTIDE SEQUENCE</scope>
    <source>
        <strain evidence="1">B1-8020</strain>
    </source>
</reference>
<dbReference type="Gene3D" id="3.20.20.140">
    <property type="entry name" value="Metal-dependent hydrolases"/>
    <property type="match status" value="1"/>
</dbReference>
<dbReference type="EMBL" id="JADIMA010000060">
    <property type="protein sequence ID" value="MBO8473194.1"/>
    <property type="molecule type" value="Genomic_DNA"/>
</dbReference>
<evidence type="ECO:0000313" key="1">
    <source>
        <dbReference type="EMBL" id="MBO8473194.1"/>
    </source>
</evidence>
<dbReference type="InterPro" id="IPR008257">
    <property type="entry name" value="Pept_M19"/>
</dbReference>
<dbReference type="Proteomes" id="UP000823604">
    <property type="component" value="Unassembled WGS sequence"/>
</dbReference>
<dbReference type="AlphaFoldDB" id="A0A9D9NGT7"/>
<evidence type="ECO:0000313" key="2">
    <source>
        <dbReference type="Proteomes" id="UP000823604"/>
    </source>
</evidence>